<evidence type="ECO:0000313" key="3">
    <source>
        <dbReference type="Proteomes" id="UP000614350"/>
    </source>
</evidence>
<evidence type="ECO:0000256" key="1">
    <source>
        <dbReference type="SAM" id="MobiDB-lite"/>
    </source>
</evidence>
<feature type="region of interest" description="Disordered" evidence="1">
    <location>
        <begin position="1"/>
        <end position="27"/>
    </location>
</feature>
<accession>A0A834MPI8</accession>
<dbReference type="Proteomes" id="UP000614350">
    <property type="component" value="Unassembled WGS sequence"/>
</dbReference>
<feature type="compositionally biased region" description="Basic and acidic residues" evidence="1">
    <location>
        <begin position="18"/>
        <end position="27"/>
    </location>
</feature>
<proteinExistence type="predicted"/>
<comment type="caution">
    <text evidence="2">The sequence shown here is derived from an EMBL/GenBank/DDBJ whole genome shotgun (WGS) entry which is preliminary data.</text>
</comment>
<name>A0A834MPI8_VESVU</name>
<keyword evidence="3" id="KW-1185">Reference proteome</keyword>
<organism evidence="2 3">
    <name type="scientific">Vespula vulgaris</name>
    <name type="common">Yellow jacket</name>
    <name type="synonym">Wasp</name>
    <dbReference type="NCBI Taxonomy" id="7454"/>
    <lineage>
        <taxon>Eukaryota</taxon>
        <taxon>Metazoa</taxon>
        <taxon>Ecdysozoa</taxon>
        <taxon>Arthropoda</taxon>
        <taxon>Hexapoda</taxon>
        <taxon>Insecta</taxon>
        <taxon>Pterygota</taxon>
        <taxon>Neoptera</taxon>
        <taxon>Endopterygota</taxon>
        <taxon>Hymenoptera</taxon>
        <taxon>Apocrita</taxon>
        <taxon>Aculeata</taxon>
        <taxon>Vespoidea</taxon>
        <taxon>Vespidae</taxon>
        <taxon>Vespinae</taxon>
        <taxon>Vespula</taxon>
    </lineage>
</organism>
<protein>
    <submittedName>
        <fullName evidence="2">Uncharacterized protein</fullName>
    </submittedName>
</protein>
<sequence length="104" mass="12121">MRDGQIATGYGVRSRFHRDKDNKRDRGTRPYVLTHVFKRFFAGTESEKREEEGEVIVEVEVEVEEEGRGIARQGKARQDKARQDKTRHGMAWHGVAWHGKTRLD</sequence>
<gene>
    <name evidence="2" type="ORF">HZH66_014490</name>
</gene>
<dbReference type="EMBL" id="JACSEA010000022">
    <property type="protein sequence ID" value="KAF7380135.1"/>
    <property type="molecule type" value="Genomic_DNA"/>
</dbReference>
<feature type="compositionally biased region" description="Basic and acidic residues" evidence="1">
    <location>
        <begin position="76"/>
        <end position="87"/>
    </location>
</feature>
<reference evidence="2" key="1">
    <citation type="journal article" date="2020" name="G3 (Bethesda)">
        <title>High-Quality Assemblies for Three Invasive Social Wasps from the &lt;i&gt;Vespula&lt;/i&gt; Genus.</title>
        <authorList>
            <person name="Harrop T.W.R."/>
            <person name="Guhlin J."/>
            <person name="McLaughlin G.M."/>
            <person name="Permina E."/>
            <person name="Stockwell P."/>
            <person name="Gilligan J."/>
            <person name="Le Lec M.F."/>
            <person name="Gruber M.A.M."/>
            <person name="Quinn O."/>
            <person name="Lovegrove M."/>
            <person name="Duncan E.J."/>
            <person name="Remnant E.J."/>
            <person name="Van Eeckhoven J."/>
            <person name="Graham B."/>
            <person name="Knapp R.A."/>
            <person name="Langford K.W."/>
            <person name="Kronenberg Z."/>
            <person name="Press M.O."/>
            <person name="Eacker S.M."/>
            <person name="Wilson-Rankin E.E."/>
            <person name="Purcell J."/>
            <person name="Lester P.J."/>
            <person name="Dearden P.K."/>
        </authorList>
    </citation>
    <scope>NUCLEOTIDE SEQUENCE</scope>
    <source>
        <strain evidence="2">Marl-1</strain>
    </source>
</reference>
<dbReference type="AlphaFoldDB" id="A0A834MPI8"/>
<evidence type="ECO:0000313" key="2">
    <source>
        <dbReference type="EMBL" id="KAF7380135.1"/>
    </source>
</evidence>
<feature type="region of interest" description="Disordered" evidence="1">
    <location>
        <begin position="67"/>
        <end position="104"/>
    </location>
</feature>